<dbReference type="InterPro" id="IPR012475">
    <property type="entry name" value="Fungal_lectin"/>
</dbReference>
<dbReference type="EMBL" id="KB445558">
    <property type="protein sequence ID" value="EMC94373.1"/>
    <property type="molecule type" value="Genomic_DNA"/>
</dbReference>
<evidence type="ECO:0000313" key="2">
    <source>
        <dbReference type="EMBL" id="EMC94373.1"/>
    </source>
</evidence>
<dbReference type="Proteomes" id="UP000011761">
    <property type="component" value="Unassembled WGS sequence"/>
</dbReference>
<dbReference type="RefSeq" id="XP_007677952.1">
    <property type="nucleotide sequence ID" value="XM_007679762.1"/>
</dbReference>
<dbReference type="OrthoDB" id="5317079at2759"/>
<sequence length="161" mass="17674">MGSMVPITSAQAANGASAVFFVNNANILFQYAARDEPEKPRDVGRRYQDDPVKDQNGNAVTCSSKDLAALAYQWQGLTSTRLYFADGDNIMQELCSDNNGPWFIGSLGNSNFQATPGTQISAHVNYNSSQLKVYFYSASITDRPSITWTTLGDDQWQVKGI</sequence>
<keyword evidence="3" id="KW-1185">Reference proteome</keyword>
<proteinExistence type="inferred from homology"/>
<dbReference type="AlphaFoldDB" id="M2MS92"/>
<dbReference type="Pfam" id="PF07938">
    <property type="entry name" value="Fungal_lectin"/>
    <property type="match status" value="1"/>
</dbReference>
<evidence type="ECO:0000256" key="1">
    <source>
        <dbReference type="ARBA" id="ARBA00009042"/>
    </source>
</evidence>
<dbReference type="Gene3D" id="2.120.10.70">
    <property type="entry name" value="Fucose-specific lectin"/>
    <property type="match status" value="1"/>
</dbReference>
<gene>
    <name evidence="2" type="ORF">BAUCODRAFT_25577</name>
</gene>
<dbReference type="HOGENOM" id="CLU_1643392_0_0_1"/>
<dbReference type="KEGG" id="bcom:BAUCODRAFT_25577"/>
<dbReference type="eggNOG" id="ENOG502TE3A">
    <property type="taxonomic scope" value="Eukaryota"/>
</dbReference>
<reference evidence="2 3" key="1">
    <citation type="journal article" date="2012" name="PLoS Pathog.">
        <title>Diverse lifestyles and strategies of plant pathogenesis encoded in the genomes of eighteen Dothideomycetes fungi.</title>
        <authorList>
            <person name="Ohm R.A."/>
            <person name="Feau N."/>
            <person name="Henrissat B."/>
            <person name="Schoch C.L."/>
            <person name="Horwitz B.A."/>
            <person name="Barry K.W."/>
            <person name="Condon B.J."/>
            <person name="Copeland A.C."/>
            <person name="Dhillon B."/>
            <person name="Glaser F."/>
            <person name="Hesse C.N."/>
            <person name="Kosti I."/>
            <person name="LaButti K."/>
            <person name="Lindquist E.A."/>
            <person name="Lucas S."/>
            <person name="Salamov A.A."/>
            <person name="Bradshaw R.E."/>
            <person name="Ciuffetti L."/>
            <person name="Hamelin R.C."/>
            <person name="Kema G.H.J."/>
            <person name="Lawrence C."/>
            <person name="Scott J.A."/>
            <person name="Spatafora J.W."/>
            <person name="Turgeon B.G."/>
            <person name="de Wit P.J.G.M."/>
            <person name="Zhong S."/>
            <person name="Goodwin S.B."/>
            <person name="Grigoriev I.V."/>
        </authorList>
    </citation>
    <scope>NUCLEOTIDE SEQUENCE [LARGE SCALE GENOMIC DNA]</scope>
    <source>
        <strain evidence="2 3">UAMH 10762</strain>
    </source>
</reference>
<protein>
    <submittedName>
        <fullName evidence="2">Uncharacterized protein</fullName>
    </submittedName>
</protein>
<evidence type="ECO:0000313" key="3">
    <source>
        <dbReference type="Proteomes" id="UP000011761"/>
    </source>
</evidence>
<accession>M2MS92</accession>
<name>M2MS92_BAUPA</name>
<dbReference type="GeneID" id="19110320"/>
<comment type="similarity">
    <text evidence="1">Belongs to the fungal fucose-specific lectin family.</text>
</comment>
<organism evidence="2 3">
    <name type="scientific">Baudoinia panamericana (strain UAMH 10762)</name>
    <name type="common">Angels' share fungus</name>
    <name type="synonym">Baudoinia compniacensis (strain UAMH 10762)</name>
    <dbReference type="NCBI Taxonomy" id="717646"/>
    <lineage>
        <taxon>Eukaryota</taxon>
        <taxon>Fungi</taxon>
        <taxon>Dikarya</taxon>
        <taxon>Ascomycota</taxon>
        <taxon>Pezizomycotina</taxon>
        <taxon>Dothideomycetes</taxon>
        <taxon>Dothideomycetidae</taxon>
        <taxon>Mycosphaerellales</taxon>
        <taxon>Teratosphaeriaceae</taxon>
        <taxon>Baudoinia</taxon>
    </lineage>
</organism>